<sequence>MSERTVLGSEFATWANERVGDTCPMCGTEIEYTPLGMKDGQSTHRIECDCSVIESAPAAEHGER</sequence>
<dbReference type="OrthoDB" id="372327at2157"/>
<dbReference type="Proteomes" id="UP000011524">
    <property type="component" value="Unassembled WGS sequence"/>
</dbReference>
<dbReference type="RefSeq" id="WP_004591968.1">
    <property type="nucleotide sequence ID" value="NZ_AOLY01000011.1"/>
</dbReference>
<evidence type="ECO:0000313" key="2">
    <source>
        <dbReference type="Proteomes" id="UP000011524"/>
    </source>
</evidence>
<proteinExistence type="predicted"/>
<dbReference type="PATRIC" id="fig|1227453.3.peg.1502"/>
<keyword evidence="2" id="KW-1185">Reference proteome</keyword>
<dbReference type="AlphaFoldDB" id="M0LHJ1"/>
<dbReference type="EMBL" id="AOLY01000011">
    <property type="protein sequence ID" value="EMA31909.1"/>
    <property type="molecule type" value="Genomic_DNA"/>
</dbReference>
<name>M0LHJ1_HALJT</name>
<protein>
    <submittedName>
        <fullName evidence="1">Uncharacterized protein</fullName>
    </submittedName>
</protein>
<accession>M0LHJ1</accession>
<comment type="caution">
    <text evidence="1">The sequence shown here is derived from an EMBL/GenBank/DDBJ whole genome shotgun (WGS) entry which is preliminary data.</text>
</comment>
<evidence type="ECO:0000313" key="1">
    <source>
        <dbReference type="EMBL" id="EMA31909.1"/>
    </source>
</evidence>
<reference evidence="1 2" key="1">
    <citation type="journal article" date="2014" name="PLoS Genet.">
        <title>Phylogenetically driven sequencing of extremely halophilic archaea reveals strategies for static and dynamic osmo-response.</title>
        <authorList>
            <person name="Becker E.A."/>
            <person name="Seitzer P.M."/>
            <person name="Tritt A."/>
            <person name="Larsen D."/>
            <person name="Krusor M."/>
            <person name="Yao A.I."/>
            <person name="Wu D."/>
            <person name="Madern D."/>
            <person name="Eisen J.A."/>
            <person name="Darling A.E."/>
            <person name="Facciotti M.T."/>
        </authorList>
    </citation>
    <scope>NUCLEOTIDE SEQUENCE [LARGE SCALE GENOMIC DNA]</scope>
    <source>
        <strain evidence="2">ATCC 49778 / DSM 6131 / JCM 7785 / NBRC 101032 / NCIMB 13157 / TR-1</strain>
    </source>
</reference>
<organism evidence="1 2">
    <name type="scientific">Haloarcula japonica (strain ATCC 49778 / DSM 6131 / JCM 7785 / NBRC 101032 / NCIMB 13157 / TR-1)</name>
    <dbReference type="NCBI Taxonomy" id="1227453"/>
    <lineage>
        <taxon>Archaea</taxon>
        <taxon>Methanobacteriati</taxon>
        <taxon>Methanobacteriota</taxon>
        <taxon>Stenosarchaea group</taxon>
        <taxon>Halobacteria</taxon>
        <taxon>Halobacteriales</taxon>
        <taxon>Haloarculaceae</taxon>
        <taxon>Haloarcula</taxon>
    </lineage>
</organism>
<dbReference type="STRING" id="1227453.C444_07525"/>
<gene>
    <name evidence="1" type="ORF">C444_07525</name>
</gene>